<accession>A0AAV2HVS1</accession>
<organism evidence="1 2">
    <name type="scientific">Lymnaea stagnalis</name>
    <name type="common">Great pond snail</name>
    <name type="synonym">Helix stagnalis</name>
    <dbReference type="NCBI Taxonomy" id="6523"/>
    <lineage>
        <taxon>Eukaryota</taxon>
        <taxon>Metazoa</taxon>
        <taxon>Spiralia</taxon>
        <taxon>Lophotrochozoa</taxon>
        <taxon>Mollusca</taxon>
        <taxon>Gastropoda</taxon>
        <taxon>Heterobranchia</taxon>
        <taxon>Euthyneura</taxon>
        <taxon>Panpulmonata</taxon>
        <taxon>Hygrophila</taxon>
        <taxon>Lymnaeoidea</taxon>
        <taxon>Lymnaeidae</taxon>
        <taxon>Lymnaea</taxon>
    </lineage>
</organism>
<dbReference type="PANTHER" id="PTHR34487:SF1">
    <property type="entry name" value="ACYL-ACP THIOESTERASE"/>
    <property type="match status" value="1"/>
</dbReference>
<dbReference type="AlphaFoldDB" id="A0AAV2HVS1"/>
<comment type="caution">
    <text evidence="1">The sequence shown here is derived from an EMBL/GenBank/DDBJ whole genome shotgun (WGS) entry which is preliminary data.</text>
</comment>
<dbReference type="Proteomes" id="UP001497497">
    <property type="component" value="Unassembled WGS sequence"/>
</dbReference>
<dbReference type="PANTHER" id="PTHR34487">
    <property type="entry name" value="ACYL-ACP THIOESTERASE"/>
    <property type="match status" value="1"/>
</dbReference>
<proteinExistence type="predicted"/>
<name>A0AAV2HVS1_LYMST</name>
<dbReference type="InterPro" id="IPR029069">
    <property type="entry name" value="HotDog_dom_sf"/>
</dbReference>
<dbReference type="SUPFAM" id="SSF54637">
    <property type="entry name" value="Thioesterase/thiol ester dehydrase-isomerase"/>
    <property type="match status" value="1"/>
</dbReference>
<gene>
    <name evidence="1" type="ORF">GSLYS_00010111001</name>
</gene>
<dbReference type="EMBL" id="CAXITT010000223">
    <property type="protein sequence ID" value="CAL1536198.1"/>
    <property type="molecule type" value="Genomic_DNA"/>
</dbReference>
<evidence type="ECO:0000313" key="2">
    <source>
        <dbReference type="Proteomes" id="UP001497497"/>
    </source>
</evidence>
<dbReference type="Gene3D" id="3.10.129.10">
    <property type="entry name" value="Hotdog Thioesterase"/>
    <property type="match status" value="1"/>
</dbReference>
<keyword evidence="2" id="KW-1185">Reference proteome</keyword>
<reference evidence="1 2" key="1">
    <citation type="submission" date="2024-04" db="EMBL/GenBank/DDBJ databases">
        <authorList>
            <consortium name="Genoscope - CEA"/>
            <person name="William W."/>
        </authorList>
    </citation>
    <scope>NUCLEOTIDE SEQUENCE [LARGE SCALE GENOMIC DNA]</scope>
</reference>
<evidence type="ECO:0000313" key="1">
    <source>
        <dbReference type="EMBL" id="CAL1536198.1"/>
    </source>
</evidence>
<protein>
    <submittedName>
        <fullName evidence="1">Uncharacterized protein</fullName>
    </submittedName>
</protein>
<sequence length="323" mass="36484">MANTNKLMGATRIASFWKRSVLCNLPVTNFRVSETPYLNAKLTLPGLNLESLDFDGNPKVTSLLSLCNTARLSTLQRPYGESSFQDMLSVTQDKMCFVTSTSVRLSKRLYDFRVPKWTLDAEIALSFVGNTSVANTVSFFLPGESNEPLWKHVFQIVTVDKNTRKPLALPDWFKAKYAGKGCDAKGLIIKPFQKPTKTICEQIQVVSSDTDLNHHTSYIAYIGYALDALHATVYRSKENDEKKTNGVLLHSIDEDVISNGLQYVEVVYLNESLLGQSLDVHLWQVENDKNILFSIERDGVPLCQLKLNYFADRLHDKPIYVFV</sequence>